<feature type="region of interest" description="Disordered" evidence="1">
    <location>
        <begin position="342"/>
        <end position="399"/>
    </location>
</feature>
<dbReference type="EMBL" id="CAUJNA010000126">
    <property type="protein sequence ID" value="CAJ1372303.1"/>
    <property type="molecule type" value="Genomic_DNA"/>
</dbReference>
<gene>
    <name evidence="2" type="ORF">EVOR1521_LOCUS2413</name>
</gene>
<reference evidence="2" key="1">
    <citation type="submission" date="2023-08" db="EMBL/GenBank/DDBJ databases">
        <authorList>
            <person name="Chen Y."/>
            <person name="Shah S."/>
            <person name="Dougan E. K."/>
            <person name="Thang M."/>
            <person name="Chan C."/>
        </authorList>
    </citation>
    <scope>NUCLEOTIDE SEQUENCE</scope>
</reference>
<comment type="caution">
    <text evidence="2">The sequence shown here is derived from an EMBL/GenBank/DDBJ whole genome shotgun (WGS) entry which is preliminary data.</text>
</comment>
<name>A0AA36HQ86_9DINO</name>
<protein>
    <submittedName>
        <fullName evidence="2">Uncharacterized protein</fullName>
    </submittedName>
</protein>
<accession>A0AA36HQ86</accession>
<proteinExistence type="predicted"/>
<dbReference type="Proteomes" id="UP001178507">
    <property type="component" value="Unassembled WGS sequence"/>
</dbReference>
<organism evidence="2 3">
    <name type="scientific">Effrenium voratum</name>
    <dbReference type="NCBI Taxonomy" id="2562239"/>
    <lineage>
        <taxon>Eukaryota</taxon>
        <taxon>Sar</taxon>
        <taxon>Alveolata</taxon>
        <taxon>Dinophyceae</taxon>
        <taxon>Suessiales</taxon>
        <taxon>Symbiodiniaceae</taxon>
        <taxon>Effrenium</taxon>
    </lineage>
</organism>
<dbReference type="AlphaFoldDB" id="A0AA36HQ86"/>
<feature type="compositionally biased region" description="Basic and acidic residues" evidence="1">
    <location>
        <begin position="184"/>
        <end position="207"/>
    </location>
</feature>
<evidence type="ECO:0000313" key="3">
    <source>
        <dbReference type="Proteomes" id="UP001178507"/>
    </source>
</evidence>
<feature type="region of interest" description="Disordered" evidence="1">
    <location>
        <begin position="181"/>
        <end position="207"/>
    </location>
</feature>
<evidence type="ECO:0000256" key="1">
    <source>
        <dbReference type="SAM" id="MobiDB-lite"/>
    </source>
</evidence>
<sequence>GFVVSPNLTTSYNTWATSKAKAGSVTKASASSPGRSRLDSKVLDLEMDRSLQRLAACRVTAEAASQVVAILADAGSRLQRCSCQKTAAPAGCLKQEEDAVAAAAQSFLDACGGLGAMLIGMASAISQNIMQPMETFQRHAGADHNRKADRLEELRLKELSCSNAITESLQKRDRARMGLQTAMRDQEKTERKAGEKKKGLARFTRSDGEKEIAAAEHKVQKAASAQTASIEELAVRTEEANEARVLREKASKDASLLLSCMDFVRGRLLARCLRSCAVAWAEAAQELRRSEDQMQKQASKLRSLRLQGELPELPGWALEVLQVKKRPVCLADLDANVDVTDEELPESPFTAPSPSLKSPLSSGPALADLLSERGLKPRRGSAPAMFTAWPSQEPSSPFE</sequence>
<keyword evidence="3" id="KW-1185">Reference proteome</keyword>
<evidence type="ECO:0000313" key="2">
    <source>
        <dbReference type="EMBL" id="CAJ1372303.1"/>
    </source>
</evidence>
<feature type="non-terminal residue" evidence="2">
    <location>
        <position position="1"/>
    </location>
</feature>
<feature type="compositionally biased region" description="Low complexity" evidence="1">
    <location>
        <begin position="352"/>
        <end position="367"/>
    </location>
</feature>
<feature type="compositionally biased region" description="Polar residues" evidence="1">
    <location>
        <begin position="389"/>
        <end position="399"/>
    </location>
</feature>